<feature type="domain" description="Oxidoreductase FAD/NAD(P)-binding" evidence="7">
    <location>
        <begin position="242"/>
        <end position="357"/>
    </location>
</feature>
<keyword evidence="5 10" id="KW-0560">Oxidoreductase</keyword>
<evidence type="ECO:0000259" key="8">
    <source>
        <dbReference type="Pfam" id="PF00970"/>
    </source>
</evidence>
<dbReference type="Gene3D" id="2.40.30.10">
    <property type="entry name" value="Translation factors"/>
    <property type="match status" value="1"/>
</dbReference>
<dbReference type="Proteomes" id="UP001151518">
    <property type="component" value="Unassembled WGS sequence"/>
</dbReference>
<feature type="binding site" evidence="6">
    <location>
        <position position="206"/>
    </location>
    <ligand>
        <name>FAD</name>
        <dbReference type="ChEBI" id="CHEBI:57692"/>
    </ligand>
</feature>
<keyword evidence="4 6" id="KW-0274">FAD</keyword>
<comment type="cofactor">
    <cofactor evidence="1 6">
        <name>FAD</name>
        <dbReference type="ChEBI" id="CHEBI:57692"/>
    </cofactor>
</comment>
<evidence type="ECO:0000256" key="5">
    <source>
        <dbReference type="ARBA" id="ARBA00023002"/>
    </source>
</evidence>
<dbReference type="SUPFAM" id="SSF63380">
    <property type="entry name" value="Riboflavin synthase domain-like"/>
    <property type="match status" value="1"/>
</dbReference>
<dbReference type="EC" id="1.6.2.2" evidence="10"/>
<gene>
    <name evidence="10" type="primary">CYB5RL</name>
    <name evidence="10" type="ORF">GGI25_004202</name>
</gene>
<dbReference type="GO" id="GO:0090524">
    <property type="term" value="F:cytochrome-b5 reductase activity, acting on NADH"/>
    <property type="evidence" value="ECO:0007669"/>
    <property type="project" value="UniProtKB-EC"/>
</dbReference>
<dbReference type="Pfam" id="PF00970">
    <property type="entry name" value="FAD_binding_6"/>
    <property type="match status" value="1"/>
</dbReference>
<dbReference type="OrthoDB" id="432685at2759"/>
<evidence type="ECO:0000313" key="11">
    <source>
        <dbReference type="Proteomes" id="UP001151518"/>
    </source>
</evidence>
<proteinExistence type="inferred from homology"/>
<dbReference type="InterPro" id="IPR017938">
    <property type="entry name" value="Riboflavin_synthase-like_b-brl"/>
</dbReference>
<comment type="caution">
    <text evidence="10">The sequence shown here is derived from an EMBL/GenBank/DDBJ whole genome shotgun (WGS) entry which is preliminary data.</text>
</comment>
<feature type="domain" description="Flavoprotein pyridine nucleotide cytochrome reductase-like FAD-binding" evidence="8">
    <location>
        <begin position="141"/>
        <end position="227"/>
    </location>
</feature>
<feature type="binding site" evidence="6">
    <location>
        <position position="178"/>
    </location>
    <ligand>
        <name>FAD</name>
        <dbReference type="ChEBI" id="CHEBI:57692"/>
    </ligand>
</feature>
<dbReference type="InterPro" id="IPR001433">
    <property type="entry name" value="OxRdtase_FAD/NAD-bd"/>
</dbReference>
<dbReference type="PRINTS" id="PR00406">
    <property type="entry name" value="CYTB5RDTASE"/>
</dbReference>
<evidence type="ECO:0000256" key="2">
    <source>
        <dbReference type="ARBA" id="ARBA00006105"/>
    </source>
</evidence>
<evidence type="ECO:0000259" key="9">
    <source>
        <dbReference type="Pfam" id="PF09791"/>
    </source>
</evidence>
<evidence type="ECO:0000256" key="3">
    <source>
        <dbReference type="ARBA" id="ARBA00022630"/>
    </source>
</evidence>
<evidence type="ECO:0000256" key="1">
    <source>
        <dbReference type="ARBA" id="ARBA00001974"/>
    </source>
</evidence>
<evidence type="ECO:0000256" key="4">
    <source>
        <dbReference type="ARBA" id="ARBA00022827"/>
    </source>
</evidence>
<dbReference type="InterPro" id="IPR008333">
    <property type="entry name" value="Cbr1-like_FAD-bd_dom"/>
</dbReference>
<dbReference type="SUPFAM" id="SSF52343">
    <property type="entry name" value="Ferredoxin reductase-like, C-terminal NADP-linked domain"/>
    <property type="match status" value="1"/>
</dbReference>
<dbReference type="Gene3D" id="3.40.50.80">
    <property type="entry name" value="Nucleotide-binding domain of ferredoxin-NADP reductase (FNR) module"/>
    <property type="match status" value="1"/>
</dbReference>
<feature type="binding site" evidence="6">
    <location>
        <position position="179"/>
    </location>
    <ligand>
        <name>FAD</name>
        <dbReference type="ChEBI" id="CHEBI:57692"/>
    </ligand>
</feature>
<dbReference type="EMBL" id="JANBTW010000053">
    <property type="protein sequence ID" value="KAJ2674815.1"/>
    <property type="molecule type" value="Genomic_DNA"/>
</dbReference>
<reference evidence="10" key="1">
    <citation type="submission" date="2022-07" db="EMBL/GenBank/DDBJ databases">
        <title>Phylogenomic reconstructions and comparative analyses of Kickxellomycotina fungi.</title>
        <authorList>
            <person name="Reynolds N.K."/>
            <person name="Stajich J.E."/>
            <person name="Barry K."/>
            <person name="Grigoriev I.V."/>
            <person name="Crous P."/>
            <person name="Smith M.E."/>
        </authorList>
    </citation>
    <scope>NUCLEOTIDE SEQUENCE</scope>
    <source>
        <strain evidence="10">NRRL 3115</strain>
    </source>
</reference>
<protein>
    <submittedName>
        <fullName evidence="10">NADH-cytochrome b5 reductase-like</fullName>
        <ecNumber evidence="10">1.6.2.2</ecNumber>
    </submittedName>
</protein>
<dbReference type="InterPro" id="IPR039261">
    <property type="entry name" value="FNR_nucleotide-bd"/>
</dbReference>
<dbReference type="PANTHER" id="PTHR19370">
    <property type="entry name" value="NADH-CYTOCHROME B5 REDUCTASE"/>
    <property type="match status" value="1"/>
</dbReference>
<evidence type="ECO:0000256" key="6">
    <source>
        <dbReference type="PIRSR" id="PIRSR601834-1"/>
    </source>
</evidence>
<dbReference type="PANTHER" id="PTHR19370:SF184">
    <property type="entry name" value="NADH-CYTOCHROME B5 REDUCTASE-LIKE"/>
    <property type="match status" value="1"/>
</dbReference>
<sequence>MSKATNPAVQALLEEIAKAKIKAEERRKREDEIRNTAYGVIKQAGGSVILRLPPEPVEPQADECCNSGCTPCILDTYWDRLKAHKEDVKALEAQYERVLNGEEFDLREHHIRNALPGGLLDPLKFTRIKVMHVDRIESYALVFVLEATARDFVLSLGEHIHIRALVKRNSGEQRMATRPFTPVMIEAADGVVRPHMFIRLYEGNEMSEYFQTITAGQAILVRGPVATQENITRAFSGRLCILVAGGSGIAPIFQLLQFAHVNSAYSRKRLVVVHCAHNQSGLWLTKYIAEMAKELERLSYFAFLSHEPLLQTVDCEIPGANVRHERLTAAALQQALEPFDFNGSKEAHAIICGPGLFNNDVGGWLQNLGVNDVQML</sequence>
<dbReference type="InterPro" id="IPR001834">
    <property type="entry name" value="CBR-like"/>
</dbReference>
<evidence type="ECO:0000259" key="7">
    <source>
        <dbReference type="Pfam" id="PF00175"/>
    </source>
</evidence>
<name>A0A9W8KXM5_9FUNG</name>
<dbReference type="Pfam" id="PF00175">
    <property type="entry name" value="NAD_binding_1"/>
    <property type="match status" value="1"/>
</dbReference>
<evidence type="ECO:0000313" key="10">
    <source>
        <dbReference type="EMBL" id="KAJ2674815.1"/>
    </source>
</evidence>
<comment type="similarity">
    <text evidence="2">Belongs to the flavoprotein pyridine nucleotide cytochrome reductase family.</text>
</comment>
<dbReference type="Pfam" id="PF09791">
    <property type="entry name" value="Oxidored-like"/>
    <property type="match status" value="1"/>
</dbReference>
<keyword evidence="3 6" id="KW-0285">Flavoprotein</keyword>
<organism evidence="10 11">
    <name type="scientific">Coemansia spiralis</name>
    <dbReference type="NCBI Taxonomy" id="417178"/>
    <lineage>
        <taxon>Eukaryota</taxon>
        <taxon>Fungi</taxon>
        <taxon>Fungi incertae sedis</taxon>
        <taxon>Zoopagomycota</taxon>
        <taxon>Kickxellomycotina</taxon>
        <taxon>Kickxellomycetes</taxon>
        <taxon>Kickxellales</taxon>
        <taxon>Kickxellaceae</taxon>
        <taxon>Coemansia</taxon>
    </lineage>
</organism>
<dbReference type="InterPro" id="IPR019180">
    <property type="entry name" value="Oxidoreductase-like_N"/>
</dbReference>
<feature type="binding site" evidence="6">
    <location>
        <position position="207"/>
    </location>
    <ligand>
        <name>FAD</name>
        <dbReference type="ChEBI" id="CHEBI:57692"/>
    </ligand>
</feature>
<accession>A0A9W8KXM5</accession>
<feature type="domain" description="Oxidoreductase-like" evidence="9">
    <location>
        <begin position="51"/>
        <end position="91"/>
    </location>
</feature>
<dbReference type="AlphaFoldDB" id="A0A9W8KXM5"/>